<gene>
    <name evidence="2" type="ORF">VNO78_25911</name>
</gene>
<keyword evidence="3" id="KW-1185">Reference proteome</keyword>
<dbReference type="Gene3D" id="1.10.630.10">
    <property type="entry name" value="Cytochrome P450"/>
    <property type="match status" value="1"/>
</dbReference>
<dbReference type="GO" id="GO:0004497">
    <property type="term" value="F:monooxygenase activity"/>
    <property type="evidence" value="ECO:0007669"/>
    <property type="project" value="InterPro"/>
</dbReference>
<reference evidence="2 3" key="1">
    <citation type="submission" date="2024-01" db="EMBL/GenBank/DDBJ databases">
        <title>The genomes of 5 underutilized Papilionoideae crops provide insights into root nodulation and disease resistanc.</title>
        <authorList>
            <person name="Jiang F."/>
        </authorList>
    </citation>
    <scope>NUCLEOTIDE SEQUENCE [LARGE SCALE GENOMIC DNA]</scope>
    <source>
        <strain evidence="2">DUOXIRENSHENG_FW03</strain>
        <tissue evidence="2">Leaves</tissue>
    </source>
</reference>
<evidence type="ECO:0000313" key="3">
    <source>
        <dbReference type="Proteomes" id="UP001386955"/>
    </source>
</evidence>
<protein>
    <recommendedName>
        <fullName evidence="4">Cytochrome P450</fullName>
    </recommendedName>
</protein>
<organism evidence="2 3">
    <name type="scientific">Psophocarpus tetragonolobus</name>
    <name type="common">Winged bean</name>
    <name type="synonym">Dolichos tetragonolobus</name>
    <dbReference type="NCBI Taxonomy" id="3891"/>
    <lineage>
        <taxon>Eukaryota</taxon>
        <taxon>Viridiplantae</taxon>
        <taxon>Streptophyta</taxon>
        <taxon>Embryophyta</taxon>
        <taxon>Tracheophyta</taxon>
        <taxon>Spermatophyta</taxon>
        <taxon>Magnoliopsida</taxon>
        <taxon>eudicotyledons</taxon>
        <taxon>Gunneridae</taxon>
        <taxon>Pentapetalae</taxon>
        <taxon>rosids</taxon>
        <taxon>fabids</taxon>
        <taxon>Fabales</taxon>
        <taxon>Fabaceae</taxon>
        <taxon>Papilionoideae</taxon>
        <taxon>50 kb inversion clade</taxon>
        <taxon>NPAAA clade</taxon>
        <taxon>indigoferoid/millettioid clade</taxon>
        <taxon>Phaseoleae</taxon>
        <taxon>Psophocarpus</taxon>
    </lineage>
</organism>
<evidence type="ECO:0000313" key="2">
    <source>
        <dbReference type="EMBL" id="KAK7390602.1"/>
    </source>
</evidence>
<accession>A0AAN9S7B9</accession>
<name>A0AAN9S7B9_PSOTE</name>
<comment type="caution">
    <text evidence="2">The sequence shown here is derived from an EMBL/GenBank/DDBJ whole genome shotgun (WGS) entry which is preliminary data.</text>
</comment>
<comment type="similarity">
    <text evidence="1">Belongs to the cytochrome P450 family.</text>
</comment>
<dbReference type="PANTHER" id="PTHR47950">
    <property type="entry name" value="CYTOCHROME P450, FAMILY 76, SUBFAMILY C, POLYPEPTIDE 5-RELATED"/>
    <property type="match status" value="1"/>
</dbReference>
<dbReference type="Proteomes" id="UP001386955">
    <property type="component" value="Unassembled WGS sequence"/>
</dbReference>
<proteinExistence type="inferred from homology"/>
<dbReference type="InterPro" id="IPR036396">
    <property type="entry name" value="Cyt_P450_sf"/>
</dbReference>
<sequence length="122" mass="13823">MIKDNSGSKDLFVAGLDTTSATVEWVMAELLHNPKKLTKTRKELQQVLNKDEDPKDSDIFKLKYLQAVVKETLRFHPTAPILIHKSMTKVDISGFKVAKDAQVLVNVWAMGRDPSIWTNPNF</sequence>
<evidence type="ECO:0000256" key="1">
    <source>
        <dbReference type="ARBA" id="ARBA00010617"/>
    </source>
</evidence>
<dbReference type="GO" id="GO:0016705">
    <property type="term" value="F:oxidoreductase activity, acting on paired donors, with incorporation or reduction of molecular oxygen"/>
    <property type="evidence" value="ECO:0007669"/>
    <property type="project" value="InterPro"/>
</dbReference>
<dbReference type="GO" id="GO:0005506">
    <property type="term" value="F:iron ion binding"/>
    <property type="evidence" value="ECO:0007669"/>
    <property type="project" value="InterPro"/>
</dbReference>
<evidence type="ECO:0008006" key="4">
    <source>
        <dbReference type="Google" id="ProtNLM"/>
    </source>
</evidence>
<dbReference type="EMBL" id="JAYMYS010000006">
    <property type="protein sequence ID" value="KAK7390602.1"/>
    <property type="molecule type" value="Genomic_DNA"/>
</dbReference>
<dbReference type="Pfam" id="PF00067">
    <property type="entry name" value="p450"/>
    <property type="match status" value="1"/>
</dbReference>
<dbReference type="AlphaFoldDB" id="A0AAN9S7B9"/>
<dbReference type="InterPro" id="IPR001128">
    <property type="entry name" value="Cyt_P450"/>
</dbReference>
<dbReference type="SUPFAM" id="SSF48264">
    <property type="entry name" value="Cytochrome P450"/>
    <property type="match status" value="1"/>
</dbReference>
<dbReference type="InterPro" id="IPR002401">
    <property type="entry name" value="Cyt_P450_E_grp-I"/>
</dbReference>
<dbReference type="GO" id="GO:0020037">
    <property type="term" value="F:heme binding"/>
    <property type="evidence" value="ECO:0007669"/>
    <property type="project" value="InterPro"/>
</dbReference>
<dbReference type="PRINTS" id="PR00385">
    <property type="entry name" value="P450"/>
</dbReference>
<dbReference type="PRINTS" id="PR00463">
    <property type="entry name" value="EP450I"/>
</dbReference>
<dbReference type="PANTHER" id="PTHR47950:SF30">
    <property type="entry name" value="CYTOCHROME P450 FAMILY PROTEIN"/>
    <property type="match status" value="1"/>
</dbReference>